<evidence type="ECO:0000313" key="4">
    <source>
        <dbReference type="EMBL" id="GAI97715.1"/>
    </source>
</evidence>
<gene>
    <name evidence="4" type="ORF">S12H4_39120</name>
</gene>
<dbReference type="GO" id="GO:0060003">
    <property type="term" value="P:copper ion export"/>
    <property type="evidence" value="ECO:0007669"/>
    <property type="project" value="TreeGrafter"/>
</dbReference>
<dbReference type="Gene3D" id="2.40.30.170">
    <property type="match status" value="1"/>
</dbReference>
<dbReference type="GO" id="GO:0030288">
    <property type="term" value="C:outer membrane-bounded periplasmic space"/>
    <property type="evidence" value="ECO:0007669"/>
    <property type="project" value="TreeGrafter"/>
</dbReference>
<sequence length="99" mass="10489">IDKHITLGEVVSDAADIFVVADLSSVWVDLHVYPKDLMKIKKGQKVVISAGQTMPDAEGVISYVGPVVGTESRTALARVVLPNSNGVAKVGQVVPMKSF</sequence>
<dbReference type="InterPro" id="IPR058792">
    <property type="entry name" value="Beta-barrel_RND_2"/>
</dbReference>
<dbReference type="PANTHER" id="PTHR30097:SF4">
    <property type="entry name" value="SLR6042 PROTEIN"/>
    <property type="match status" value="1"/>
</dbReference>
<feature type="domain" description="CusB-like beta-barrel" evidence="3">
    <location>
        <begin position="25"/>
        <end position="93"/>
    </location>
</feature>
<dbReference type="PANTHER" id="PTHR30097">
    <property type="entry name" value="CATION EFFLUX SYSTEM PROTEIN CUSB"/>
    <property type="match status" value="1"/>
</dbReference>
<dbReference type="AlphaFoldDB" id="X1UCW6"/>
<reference evidence="4" key="1">
    <citation type="journal article" date="2014" name="Front. Microbiol.">
        <title>High frequency of phylogenetically diverse reductive dehalogenase-homologous genes in deep subseafloor sedimentary metagenomes.</title>
        <authorList>
            <person name="Kawai M."/>
            <person name="Futagami T."/>
            <person name="Toyoda A."/>
            <person name="Takaki Y."/>
            <person name="Nishi S."/>
            <person name="Hori S."/>
            <person name="Arai W."/>
            <person name="Tsubouchi T."/>
            <person name="Morono Y."/>
            <person name="Uchiyama I."/>
            <person name="Ito T."/>
            <person name="Fujiyama A."/>
            <person name="Inagaki F."/>
            <person name="Takami H."/>
        </authorList>
    </citation>
    <scope>NUCLEOTIDE SEQUENCE</scope>
    <source>
        <strain evidence="4">Expedition CK06-06</strain>
    </source>
</reference>
<dbReference type="EMBL" id="BARW01023615">
    <property type="protein sequence ID" value="GAI97715.1"/>
    <property type="molecule type" value="Genomic_DNA"/>
</dbReference>
<organism evidence="4">
    <name type="scientific">marine sediment metagenome</name>
    <dbReference type="NCBI Taxonomy" id="412755"/>
    <lineage>
        <taxon>unclassified sequences</taxon>
        <taxon>metagenomes</taxon>
        <taxon>ecological metagenomes</taxon>
    </lineage>
</organism>
<dbReference type="SUPFAM" id="SSF111369">
    <property type="entry name" value="HlyD-like secretion proteins"/>
    <property type="match status" value="1"/>
</dbReference>
<keyword evidence="2" id="KW-0813">Transport</keyword>
<feature type="non-terminal residue" evidence="4">
    <location>
        <position position="1"/>
    </location>
</feature>
<dbReference type="Pfam" id="PF25954">
    <property type="entry name" value="Beta-barrel_RND_2"/>
    <property type="match status" value="1"/>
</dbReference>
<evidence type="ECO:0000259" key="3">
    <source>
        <dbReference type="Pfam" id="PF25954"/>
    </source>
</evidence>
<evidence type="ECO:0000256" key="2">
    <source>
        <dbReference type="ARBA" id="ARBA00022448"/>
    </source>
</evidence>
<comment type="caution">
    <text evidence="4">The sequence shown here is derived from an EMBL/GenBank/DDBJ whole genome shotgun (WGS) entry which is preliminary data.</text>
</comment>
<dbReference type="InterPro" id="IPR051909">
    <property type="entry name" value="MFP_Cation_Efflux"/>
</dbReference>
<evidence type="ECO:0000256" key="1">
    <source>
        <dbReference type="ARBA" id="ARBA00009477"/>
    </source>
</evidence>
<name>X1UCW6_9ZZZZ</name>
<dbReference type="GO" id="GO:0015679">
    <property type="term" value="P:plasma membrane copper ion transport"/>
    <property type="evidence" value="ECO:0007669"/>
    <property type="project" value="TreeGrafter"/>
</dbReference>
<proteinExistence type="inferred from homology"/>
<dbReference type="GO" id="GO:0046914">
    <property type="term" value="F:transition metal ion binding"/>
    <property type="evidence" value="ECO:0007669"/>
    <property type="project" value="TreeGrafter"/>
</dbReference>
<comment type="similarity">
    <text evidence="1">Belongs to the membrane fusion protein (MFP) (TC 8.A.1) family.</text>
</comment>
<protein>
    <recommendedName>
        <fullName evidence="3">CusB-like beta-barrel domain-containing protein</fullName>
    </recommendedName>
</protein>
<accession>X1UCW6</accession>
<dbReference type="FunFam" id="2.40.30.170:FF:000010">
    <property type="entry name" value="Efflux RND transporter periplasmic adaptor subunit"/>
    <property type="match status" value="1"/>
</dbReference>